<dbReference type="CDD" id="cd02440">
    <property type="entry name" value="AdoMet_MTases"/>
    <property type="match status" value="1"/>
</dbReference>
<keyword evidence="3" id="KW-0489">Methyltransferase</keyword>
<dbReference type="Proteomes" id="UP000431269">
    <property type="component" value="Chromosome"/>
</dbReference>
<dbReference type="InterPro" id="IPR029063">
    <property type="entry name" value="SAM-dependent_MTases_sf"/>
</dbReference>
<dbReference type="GO" id="GO:0032259">
    <property type="term" value="P:methylation"/>
    <property type="evidence" value="ECO:0007669"/>
    <property type="project" value="UniProtKB-KW"/>
</dbReference>
<dbReference type="AlphaFoldDB" id="A0A6I6MTJ3"/>
<dbReference type="RefSeq" id="WP_158767463.1">
    <property type="nucleotide sequence ID" value="NZ_CP047045.1"/>
</dbReference>
<evidence type="ECO:0000313" key="3">
    <source>
        <dbReference type="EMBL" id="QGZ96688.1"/>
    </source>
</evidence>
<dbReference type="GO" id="GO:0102082">
    <property type="term" value="F:demethylrebeccamycin--D-glucose O-methyltransferase activity"/>
    <property type="evidence" value="ECO:0007669"/>
    <property type="project" value="UniProtKB-EC"/>
</dbReference>
<sequence>MRASMTANAEREPCRGIGCVWGDPRGLFGNAALVAMAFKNGGQNKAALDALAPKPGDSVIEIGCGPGMGIRAALKRVGKGGFVAGIDQSPLAAHFAAHVAHNATLSGRAAILRSDVTDLPFRDLMFDGAFTVNSFQFWPDPARGLREIARVLAPSGRLVITQRAPNPERHTNFAGAGSGMERIGQASALLAQQGWRIVDERCAPDGARLISVSVVAERPA</sequence>
<evidence type="ECO:0000313" key="4">
    <source>
        <dbReference type="Proteomes" id="UP000431269"/>
    </source>
</evidence>
<dbReference type="Gene3D" id="3.40.50.150">
    <property type="entry name" value="Vaccinia Virus protein VP39"/>
    <property type="match status" value="1"/>
</dbReference>
<proteinExistence type="predicted"/>
<dbReference type="InterPro" id="IPR013216">
    <property type="entry name" value="Methyltransf_11"/>
</dbReference>
<evidence type="ECO:0000259" key="2">
    <source>
        <dbReference type="Pfam" id="PF08241"/>
    </source>
</evidence>
<reference evidence="4" key="1">
    <citation type="submission" date="2019-12" db="EMBL/GenBank/DDBJ databases">
        <title>Complete genome of Terracaulis silvestris 0127_4.</title>
        <authorList>
            <person name="Vieira S."/>
            <person name="Riedel T."/>
            <person name="Sproer C."/>
            <person name="Pascual J."/>
            <person name="Boedeker C."/>
            <person name="Overmann J."/>
        </authorList>
    </citation>
    <scope>NUCLEOTIDE SEQUENCE [LARGE SCALE GENOMIC DNA]</scope>
    <source>
        <strain evidence="4">0127_4</strain>
    </source>
</reference>
<dbReference type="InterPro" id="IPR050447">
    <property type="entry name" value="Erg6_SMT_methyltransf"/>
</dbReference>
<feature type="domain" description="Methyltransferase type 11" evidence="2">
    <location>
        <begin position="61"/>
        <end position="160"/>
    </location>
</feature>
<organism evidence="3 4">
    <name type="scientific">Terricaulis silvestris</name>
    <dbReference type="NCBI Taxonomy" id="2686094"/>
    <lineage>
        <taxon>Bacteria</taxon>
        <taxon>Pseudomonadati</taxon>
        <taxon>Pseudomonadota</taxon>
        <taxon>Alphaproteobacteria</taxon>
        <taxon>Caulobacterales</taxon>
        <taxon>Caulobacteraceae</taxon>
        <taxon>Terricaulis</taxon>
    </lineage>
</organism>
<keyword evidence="4" id="KW-1185">Reference proteome</keyword>
<accession>A0A6I6MTJ3</accession>
<dbReference type="SUPFAM" id="SSF53335">
    <property type="entry name" value="S-adenosyl-L-methionine-dependent methyltransferases"/>
    <property type="match status" value="1"/>
</dbReference>
<evidence type="ECO:0000256" key="1">
    <source>
        <dbReference type="ARBA" id="ARBA00022679"/>
    </source>
</evidence>
<dbReference type="PANTHER" id="PTHR44068">
    <property type="entry name" value="ZGC:194242"/>
    <property type="match status" value="1"/>
</dbReference>
<dbReference type="GO" id="GO:0008757">
    <property type="term" value="F:S-adenosylmethionine-dependent methyltransferase activity"/>
    <property type="evidence" value="ECO:0007669"/>
    <property type="project" value="InterPro"/>
</dbReference>
<dbReference type="PANTHER" id="PTHR44068:SF11">
    <property type="entry name" value="GERANYL DIPHOSPHATE 2-C-METHYLTRANSFERASE"/>
    <property type="match status" value="1"/>
</dbReference>
<gene>
    <name evidence="3" type="primary">rebM</name>
    <name evidence="3" type="ORF">DSM104635_03549</name>
</gene>
<dbReference type="EC" id="2.1.1.164" evidence="3"/>
<dbReference type="KEGG" id="tsv:DSM104635_03549"/>
<dbReference type="Pfam" id="PF08241">
    <property type="entry name" value="Methyltransf_11"/>
    <property type="match status" value="1"/>
</dbReference>
<name>A0A6I6MTJ3_9CAUL</name>
<protein>
    <submittedName>
        <fullName evidence="3">Demethylrebeccamycin-D-glucose O-methyltransferase</fullName>
        <ecNumber evidence="3">2.1.1.164</ecNumber>
    </submittedName>
</protein>
<keyword evidence="1 3" id="KW-0808">Transferase</keyword>
<dbReference type="EMBL" id="CP047045">
    <property type="protein sequence ID" value="QGZ96688.1"/>
    <property type="molecule type" value="Genomic_DNA"/>
</dbReference>